<dbReference type="RefSeq" id="WP_344632689.1">
    <property type="nucleotide sequence ID" value="NZ_BAAATJ010000022.1"/>
</dbReference>
<dbReference type="Pfam" id="PF02771">
    <property type="entry name" value="Acyl-CoA_dh_N"/>
    <property type="match status" value="1"/>
</dbReference>
<protein>
    <submittedName>
        <fullName evidence="5">Flavin-dependent monooxygenase</fullName>
    </submittedName>
</protein>
<evidence type="ECO:0000256" key="2">
    <source>
        <dbReference type="SAM" id="MobiDB-lite"/>
    </source>
</evidence>
<dbReference type="SUPFAM" id="SSF47203">
    <property type="entry name" value="Acyl-CoA dehydrogenase C-terminal domain-like"/>
    <property type="match status" value="1"/>
</dbReference>
<sequence length="415" mass="45109">MKATASAPETTASPVPEPGLTPDEVVARAEAIAHDLVGRQAETEQRGFYAEDTHERFRRAGFYRILVPRRYGGYEFGVETFMRVVVALARGCPSTGWMYCLGAAHAHAVATLFGERAQAEIFAGGDFVCPATVAPSGTGVRAPDGGWTVSGTWRYCSGSPYATHFMGHALVDDGDGEGRPLLFVAPRSEFTRLDDWGGQLGLRGSGSHGVRIENGRIPAHFALDTHLSQVNVTGGTPGRALHGNPMYGGGPLSFMILEDAALAVGMAKGALDAYEELMRSRRTLFPPVVTRTEDPDFQYWYGEAAGLVHSAEASLLGAVRQWEEISARGPEHVTPERELRIASVCREAVRMSWRAVERYLFPTAGSSAIRHGERMERVWRDMSMQQSHAGIAVFLFTAANRELSRAYFGTGDAGR</sequence>
<dbReference type="Gene3D" id="1.20.140.10">
    <property type="entry name" value="Butyryl-CoA Dehydrogenase, subunit A, domain 3"/>
    <property type="match status" value="1"/>
</dbReference>
<dbReference type="PIRSF" id="PIRSF016578">
    <property type="entry name" value="HsaA"/>
    <property type="match status" value="1"/>
</dbReference>
<comment type="caution">
    <text evidence="5">The sequence shown here is derived from an EMBL/GenBank/DDBJ whole genome shotgun (WGS) entry which is preliminary data.</text>
</comment>
<dbReference type="EMBL" id="BAAATJ010000022">
    <property type="protein sequence ID" value="GAA2409569.1"/>
    <property type="molecule type" value="Genomic_DNA"/>
</dbReference>
<name>A0ABN3IN66_9ACTN</name>
<feature type="domain" description="Acyl-CoA dehydrogenase C-terminal" evidence="4">
    <location>
        <begin position="260"/>
        <end position="391"/>
    </location>
</feature>
<dbReference type="InterPro" id="IPR037069">
    <property type="entry name" value="AcylCoA_DH/ox_N_sf"/>
</dbReference>
<evidence type="ECO:0000313" key="5">
    <source>
        <dbReference type="EMBL" id="GAA2409569.1"/>
    </source>
</evidence>
<evidence type="ECO:0000259" key="3">
    <source>
        <dbReference type="Pfam" id="PF02771"/>
    </source>
</evidence>
<organism evidence="5 6">
    <name type="scientific">Streptomyces glaucosporus</name>
    <dbReference type="NCBI Taxonomy" id="284044"/>
    <lineage>
        <taxon>Bacteria</taxon>
        <taxon>Bacillati</taxon>
        <taxon>Actinomycetota</taxon>
        <taxon>Actinomycetes</taxon>
        <taxon>Kitasatosporales</taxon>
        <taxon>Streptomycetaceae</taxon>
        <taxon>Streptomyces</taxon>
    </lineage>
</organism>
<dbReference type="InterPro" id="IPR009100">
    <property type="entry name" value="AcylCoA_DH/oxidase_NM_dom_sf"/>
</dbReference>
<proteinExistence type="predicted"/>
<evidence type="ECO:0000256" key="1">
    <source>
        <dbReference type="ARBA" id="ARBA00023002"/>
    </source>
</evidence>
<feature type="region of interest" description="Disordered" evidence="2">
    <location>
        <begin position="1"/>
        <end position="20"/>
    </location>
</feature>
<dbReference type="InterPro" id="IPR046373">
    <property type="entry name" value="Acyl-CoA_Oxase/DH_mid-dom_sf"/>
</dbReference>
<keyword evidence="1" id="KW-0560">Oxidoreductase</keyword>
<reference evidence="5 6" key="1">
    <citation type="journal article" date="2019" name="Int. J. Syst. Evol. Microbiol.">
        <title>The Global Catalogue of Microorganisms (GCM) 10K type strain sequencing project: providing services to taxonomists for standard genome sequencing and annotation.</title>
        <authorList>
            <consortium name="The Broad Institute Genomics Platform"/>
            <consortium name="The Broad Institute Genome Sequencing Center for Infectious Disease"/>
            <person name="Wu L."/>
            <person name="Ma J."/>
        </authorList>
    </citation>
    <scope>NUCLEOTIDE SEQUENCE [LARGE SCALE GENOMIC DNA]</scope>
    <source>
        <strain evidence="5 6">JCM 6921</strain>
    </source>
</reference>
<dbReference type="InterPro" id="IPR013107">
    <property type="entry name" value="Acyl-CoA_DH_C"/>
</dbReference>
<dbReference type="SUPFAM" id="SSF56645">
    <property type="entry name" value="Acyl-CoA dehydrogenase NM domain-like"/>
    <property type="match status" value="1"/>
</dbReference>
<keyword evidence="5" id="KW-0503">Monooxygenase</keyword>
<dbReference type="Gene3D" id="2.40.110.10">
    <property type="entry name" value="Butyryl-CoA Dehydrogenase, subunit A, domain 2"/>
    <property type="match status" value="1"/>
</dbReference>
<feature type="compositionally biased region" description="Low complexity" evidence="2">
    <location>
        <begin position="1"/>
        <end position="14"/>
    </location>
</feature>
<evidence type="ECO:0000259" key="4">
    <source>
        <dbReference type="Pfam" id="PF08028"/>
    </source>
</evidence>
<dbReference type="Pfam" id="PF08028">
    <property type="entry name" value="Acyl-CoA_dh_2"/>
    <property type="match status" value="1"/>
</dbReference>
<evidence type="ECO:0000313" key="6">
    <source>
        <dbReference type="Proteomes" id="UP001500058"/>
    </source>
</evidence>
<dbReference type="GO" id="GO:0004497">
    <property type="term" value="F:monooxygenase activity"/>
    <property type="evidence" value="ECO:0007669"/>
    <property type="project" value="UniProtKB-KW"/>
</dbReference>
<dbReference type="Gene3D" id="1.10.540.10">
    <property type="entry name" value="Acyl-CoA dehydrogenase/oxidase, N-terminal domain"/>
    <property type="match status" value="1"/>
</dbReference>
<dbReference type="Proteomes" id="UP001500058">
    <property type="component" value="Unassembled WGS sequence"/>
</dbReference>
<keyword evidence="6" id="KW-1185">Reference proteome</keyword>
<gene>
    <name evidence="5" type="ORF">GCM10010420_42530</name>
</gene>
<dbReference type="InterPro" id="IPR013786">
    <property type="entry name" value="AcylCoA_DH/ox_N"/>
</dbReference>
<feature type="domain" description="Acyl-CoA dehydrogenase/oxidase N-terminal" evidence="3">
    <location>
        <begin position="36"/>
        <end position="120"/>
    </location>
</feature>
<dbReference type="InterPro" id="IPR036250">
    <property type="entry name" value="AcylCo_DH-like_C"/>
</dbReference>
<accession>A0ABN3IN66</accession>